<evidence type="ECO:0000313" key="2">
    <source>
        <dbReference type="Proteomes" id="UP001049176"/>
    </source>
</evidence>
<gene>
    <name evidence="1" type="ORF">E1B28_007924</name>
</gene>
<evidence type="ECO:0000313" key="1">
    <source>
        <dbReference type="EMBL" id="KAG7094325.1"/>
    </source>
</evidence>
<accession>A0A9P7UUI3</accession>
<proteinExistence type="predicted"/>
<organism evidence="1 2">
    <name type="scientific">Marasmius oreades</name>
    <name type="common">fairy-ring Marasmius</name>
    <dbReference type="NCBI Taxonomy" id="181124"/>
    <lineage>
        <taxon>Eukaryota</taxon>
        <taxon>Fungi</taxon>
        <taxon>Dikarya</taxon>
        <taxon>Basidiomycota</taxon>
        <taxon>Agaricomycotina</taxon>
        <taxon>Agaricomycetes</taxon>
        <taxon>Agaricomycetidae</taxon>
        <taxon>Agaricales</taxon>
        <taxon>Marasmiineae</taxon>
        <taxon>Marasmiaceae</taxon>
        <taxon>Marasmius</taxon>
    </lineage>
</organism>
<dbReference type="EMBL" id="CM032184">
    <property type="protein sequence ID" value="KAG7094325.1"/>
    <property type="molecule type" value="Genomic_DNA"/>
</dbReference>
<sequence>MSDSYPHRELPATTNSWYYEEWSGGRNVWPGWIRVLCSSAINGRKPFTLGWTHRVFWTVICLRRDDNVSTCQRVIFSGYLHVDTAFVKQAAVLMVVFQTLA</sequence>
<protein>
    <submittedName>
        <fullName evidence="1">Uncharacterized protein</fullName>
    </submittedName>
</protein>
<reference evidence="1" key="1">
    <citation type="journal article" date="2021" name="Genome Biol. Evol.">
        <title>The assembled and annotated genome of the fairy-ring fungus Marasmius oreades.</title>
        <authorList>
            <person name="Hiltunen M."/>
            <person name="Ament-Velasquez S.L."/>
            <person name="Johannesson H."/>
        </authorList>
    </citation>
    <scope>NUCLEOTIDE SEQUENCE</scope>
    <source>
        <strain evidence="1">03SP1</strain>
    </source>
</reference>
<dbReference type="AlphaFoldDB" id="A0A9P7UUI3"/>
<dbReference type="KEGG" id="more:E1B28_007924"/>
<dbReference type="GeneID" id="66077000"/>
<name>A0A9P7UUI3_9AGAR</name>
<comment type="caution">
    <text evidence="1">The sequence shown here is derived from an EMBL/GenBank/DDBJ whole genome shotgun (WGS) entry which is preliminary data.</text>
</comment>
<keyword evidence="2" id="KW-1185">Reference proteome</keyword>
<dbReference type="Proteomes" id="UP001049176">
    <property type="component" value="Chromosome 4"/>
</dbReference>
<dbReference type="RefSeq" id="XP_043010795.1">
    <property type="nucleotide sequence ID" value="XM_043152709.1"/>
</dbReference>